<dbReference type="Proteomes" id="UP000283383">
    <property type="component" value="Unassembled WGS sequence"/>
</dbReference>
<comment type="caution">
    <text evidence="1">The sequence shown here is derived from an EMBL/GenBank/DDBJ whole genome shotgun (WGS) entry which is preliminary data.</text>
</comment>
<gene>
    <name evidence="1" type="ORF">GcM3_061026</name>
</gene>
<evidence type="ECO:0000313" key="1">
    <source>
        <dbReference type="EMBL" id="RKF78723.1"/>
    </source>
</evidence>
<dbReference type="AlphaFoldDB" id="A0A420IW36"/>
<organism evidence="1 2">
    <name type="scientific">Golovinomyces cichoracearum</name>
    <dbReference type="NCBI Taxonomy" id="62708"/>
    <lineage>
        <taxon>Eukaryota</taxon>
        <taxon>Fungi</taxon>
        <taxon>Dikarya</taxon>
        <taxon>Ascomycota</taxon>
        <taxon>Pezizomycotina</taxon>
        <taxon>Leotiomycetes</taxon>
        <taxon>Erysiphales</taxon>
        <taxon>Erysiphaceae</taxon>
        <taxon>Golovinomyces</taxon>
    </lineage>
</organism>
<name>A0A420IW36_9PEZI</name>
<proteinExistence type="predicted"/>
<accession>A0A420IW36</accession>
<keyword evidence="2" id="KW-1185">Reference proteome</keyword>
<evidence type="ECO:0000313" key="2">
    <source>
        <dbReference type="Proteomes" id="UP000283383"/>
    </source>
</evidence>
<dbReference type="EMBL" id="MCBQ01006184">
    <property type="protein sequence ID" value="RKF78723.1"/>
    <property type="molecule type" value="Genomic_DNA"/>
</dbReference>
<sequence length="59" mass="6498">MALTSAFGLETRLFELVNAFCNAKLSQPIFSKVLPGFKHIGGALKVKRAFYGLRESPLL</sequence>
<reference evidence="1 2" key="1">
    <citation type="journal article" date="2018" name="BMC Genomics">
        <title>Comparative genome analyses reveal sequence features reflecting distinct modes of host-adaptation between dicot and monocot powdery mildew.</title>
        <authorList>
            <person name="Wu Y."/>
            <person name="Ma X."/>
            <person name="Pan Z."/>
            <person name="Kale S.D."/>
            <person name="Song Y."/>
            <person name="King H."/>
            <person name="Zhang Q."/>
            <person name="Presley C."/>
            <person name="Deng X."/>
            <person name="Wei C.I."/>
            <person name="Xiao S."/>
        </authorList>
    </citation>
    <scope>NUCLEOTIDE SEQUENCE [LARGE SCALE GENOMIC DNA]</scope>
    <source>
        <strain evidence="1">UMSG3</strain>
    </source>
</reference>
<protein>
    <submittedName>
        <fullName evidence="1">Uncharacterized protein</fullName>
    </submittedName>
</protein>